<dbReference type="Pfam" id="PF00285">
    <property type="entry name" value="Citrate_synt"/>
    <property type="match status" value="1"/>
</dbReference>
<protein>
    <recommendedName>
        <fullName evidence="4">Citrate synthase</fullName>
    </recommendedName>
</protein>
<comment type="similarity">
    <text evidence="4">Belongs to the citrate synthase family.</text>
</comment>
<dbReference type="OrthoDB" id="8017587at2759"/>
<evidence type="ECO:0000313" key="6">
    <source>
        <dbReference type="Proteomes" id="UP000237144"/>
    </source>
</evidence>
<dbReference type="Gene3D" id="1.10.230.10">
    <property type="entry name" value="Cytochrome P450-Terp, domain 2"/>
    <property type="match status" value="1"/>
</dbReference>
<proteinExistence type="inferred from homology"/>
<reference evidence="5 6" key="1">
    <citation type="journal article" date="2018" name="Front. Microbiol.">
        <title>Prospects for Fungal Bioremediation of Acidic Radioactive Waste Sites: Characterization and Genome Sequence of Rhodotorula taiwanensis MD1149.</title>
        <authorList>
            <person name="Tkavc R."/>
            <person name="Matrosova V.Y."/>
            <person name="Grichenko O.E."/>
            <person name="Gostincar C."/>
            <person name="Volpe R.P."/>
            <person name="Klimenkova P."/>
            <person name="Gaidamakova E.K."/>
            <person name="Zhou C.E."/>
            <person name="Stewart B.J."/>
            <person name="Lyman M.G."/>
            <person name="Malfatti S.A."/>
            <person name="Rubinfeld B."/>
            <person name="Courtot M."/>
            <person name="Singh J."/>
            <person name="Dalgard C.L."/>
            <person name="Hamilton T."/>
            <person name="Frey K.G."/>
            <person name="Gunde-Cimerman N."/>
            <person name="Dugan L."/>
            <person name="Daly M.J."/>
        </authorList>
    </citation>
    <scope>NUCLEOTIDE SEQUENCE [LARGE SCALE GENOMIC DNA]</scope>
    <source>
        <strain evidence="5 6">MD1149</strain>
    </source>
</reference>
<organism evidence="5 6">
    <name type="scientific">Rhodotorula taiwanensis</name>
    <dbReference type="NCBI Taxonomy" id="741276"/>
    <lineage>
        <taxon>Eukaryota</taxon>
        <taxon>Fungi</taxon>
        <taxon>Dikarya</taxon>
        <taxon>Basidiomycota</taxon>
        <taxon>Pucciniomycotina</taxon>
        <taxon>Microbotryomycetes</taxon>
        <taxon>Sporidiobolales</taxon>
        <taxon>Sporidiobolaceae</taxon>
        <taxon>Rhodotorula</taxon>
    </lineage>
</organism>
<dbReference type="GO" id="GO:0005975">
    <property type="term" value="P:carbohydrate metabolic process"/>
    <property type="evidence" value="ECO:0007669"/>
    <property type="project" value="TreeGrafter"/>
</dbReference>
<keyword evidence="5" id="KW-0012">Acyltransferase</keyword>
<evidence type="ECO:0000256" key="1">
    <source>
        <dbReference type="ARBA" id="ARBA00004173"/>
    </source>
</evidence>
<dbReference type="STRING" id="741276.A0A2S5BDN7"/>
<dbReference type="GO" id="GO:0005759">
    <property type="term" value="C:mitochondrial matrix"/>
    <property type="evidence" value="ECO:0007669"/>
    <property type="project" value="TreeGrafter"/>
</dbReference>
<evidence type="ECO:0000256" key="3">
    <source>
        <dbReference type="ARBA" id="ARBA00023128"/>
    </source>
</evidence>
<evidence type="ECO:0000313" key="5">
    <source>
        <dbReference type="EMBL" id="POY74895.1"/>
    </source>
</evidence>
<evidence type="ECO:0000256" key="4">
    <source>
        <dbReference type="RuleBase" id="RU000441"/>
    </source>
</evidence>
<dbReference type="InterPro" id="IPR036969">
    <property type="entry name" value="Citrate_synthase_sf"/>
</dbReference>
<keyword evidence="4 5" id="KW-0808">Transferase</keyword>
<dbReference type="PANTHER" id="PTHR11739">
    <property type="entry name" value="CITRATE SYNTHASE"/>
    <property type="match status" value="1"/>
</dbReference>
<dbReference type="GO" id="GO:0006099">
    <property type="term" value="P:tricarboxylic acid cycle"/>
    <property type="evidence" value="ECO:0007669"/>
    <property type="project" value="TreeGrafter"/>
</dbReference>
<accession>A0A2S5BDN7</accession>
<comment type="subcellular location">
    <subcellularLocation>
        <location evidence="1">Mitochondrion</location>
    </subcellularLocation>
</comment>
<dbReference type="Proteomes" id="UP000237144">
    <property type="component" value="Unassembled WGS sequence"/>
</dbReference>
<dbReference type="PANTHER" id="PTHR11739:SF15">
    <property type="entry name" value="CITRATE SYNTHASE 3, MITOCHONDRIAL"/>
    <property type="match status" value="1"/>
</dbReference>
<keyword evidence="2" id="KW-0809">Transit peptide</keyword>
<dbReference type="PRINTS" id="PR00143">
    <property type="entry name" value="CITRTSNTHASE"/>
</dbReference>
<dbReference type="InterPro" id="IPR016142">
    <property type="entry name" value="Citrate_synth-like_lrg_a-sub"/>
</dbReference>
<dbReference type="InterPro" id="IPR016143">
    <property type="entry name" value="Citrate_synth-like_sm_a-sub"/>
</dbReference>
<sequence length="125" mass="13845">MVERLLHGCCNSEKVLRPAARRFSRSSATKGADDPVFKYVDQLYRVAPGVLTEHGKTKNPYPNVDSASGSLLYHYGLKQFDFYTVTFGTSRAMGGLAQLVWDHALGLPIERPKSLSMEAILKAVQ</sequence>
<dbReference type="AlphaFoldDB" id="A0A2S5BDN7"/>
<dbReference type="Gene3D" id="1.10.580.10">
    <property type="entry name" value="Citrate Synthase, domain 1"/>
    <property type="match status" value="1"/>
</dbReference>
<evidence type="ECO:0000256" key="2">
    <source>
        <dbReference type="ARBA" id="ARBA00022946"/>
    </source>
</evidence>
<comment type="caution">
    <text evidence="5">The sequence shown here is derived from an EMBL/GenBank/DDBJ whole genome shotgun (WGS) entry which is preliminary data.</text>
</comment>
<keyword evidence="6" id="KW-1185">Reference proteome</keyword>
<dbReference type="SUPFAM" id="SSF48256">
    <property type="entry name" value="Citrate synthase"/>
    <property type="match status" value="1"/>
</dbReference>
<dbReference type="InterPro" id="IPR002020">
    <property type="entry name" value="Citrate_synthase"/>
</dbReference>
<dbReference type="GO" id="GO:0046912">
    <property type="term" value="F:acyltransferase activity, acyl groups converted into alkyl on transfer"/>
    <property type="evidence" value="ECO:0007669"/>
    <property type="project" value="InterPro"/>
</dbReference>
<dbReference type="EMBL" id="PJQD01000020">
    <property type="protein sequence ID" value="POY74895.1"/>
    <property type="molecule type" value="Genomic_DNA"/>
</dbReference>
<gene>
    <name evidence="5" type="ORF">BMF94_1871</name>
</gene>
<keyword evidence="3" id="KW-0496">Mitochondrion</keyword>
<name>A0A2S5BDN7_9BASI</name>